<feature type="transmembrane region" description="Helical" evidence="8">
    <location>
        <begin position="273"/>
        <end position="296"/>
    </location>
</feature>
<dbReference type="Gene3D" id="1.20.1740.10">
    <property type="entry name" value="Amino acid/polyamine transporter I"/>
    <property type="match status" value="1"/>
</dbReference>
<evidence type="ECO:0000256" key="5">
    <source>
        <dbReference type="ARBA" id="ARBA00022692"/>
    </source>
</evidence>
<dbReference type="PANTHER" id="PTHR34975:SF2">
    <property type="entry name" value="SPORE GERMINATION PROTEIN A2"/>
    <property type="match status" value="1"/>
</dbReference>
<organism evidence="9 10">
    <name type="scientific">Ornithinibacillus xuwenensis</name>
    <dbReference type="NCBI Taxonomy" id="3144668"/>
    <lineage>
        <taxon>Bacteria</taxon>
        <taxon>Bacillati</taxon>
        <taxon>Bacillota</taxon>
        <taxon>Bacilli</taxon>
        <taxon>Bacillales</taxon>
        <taxon>Bacillaceae</taxon>
        <taxon>Ornithinibacillus</taxon>
    </lineage>
</organism>
<keyword evidence="10" id="KW-1185">Reference proteome</keyword>
<reference evidence="9 10" key="1">
    <citation type="submission" date="2024-05" db="EMBL/GenBank/DDBJ databases">
        <authorList>
            <person name="Haq I."/>
            <person name="Ullah Z."/>
            <person name="Ahmad R."/>
            <person name="Li M."/>
            <person name="Tong Y."/>
        </authorList>
    </citation>
    <scope>NUCLEOTIDE SEQUENCE [LARGE SCALE GENOMIC DNA]</scope>
    <source>
        <strain evidence="9 10">16A2E</strain>
    </source>
</reference>
<feature type="transmembrane region" description="Helical" evidence="8">
    <location>
        <begin position="46"/>
        <end position="66"/>
    </location>
</feature>
<dbReference type="Pfam" id="PF03845">
    <property type="entry name" value="Spore_permease"/>
    <property type="match status" value="1"/>
</dbReference>
<keyword evidence="6 8" id="KW-1133">Transmembrane helix</keyword>
<feature type="transmembrane region" description="Helical" evidence="8">
    <location>
        <begin position="118"/>
        <end position="139"/>
    </location>
</feature>
<dbReference type="PANTHER" id="PTHR34975">
    <property type="entry name" value="SPORE GERMINATION PROTEIN A2"/>
    <property type="match status" value="1"/>
</dbReference>
<feature type="transmembrane region" description="Helical" evidence="8">
    <location>
        <begin position="146"/>
        <end position="166"/>
    </location>
</feature>
<evidence type="ECO:0000256" key="3">
    <source>
        <dbReference type="ARBA" id="ARBA00022448"/>
    </source>
</evidence>
<dbReference type="InterPro" id="IPR004761">
    <property type="entry name" value="Spore_GerAB"/>
</dbReference>
<keyword evidence="5 8" id="KW-0812">Transmembrane</keyword>
<evidence type="ECO:0000256" key="2">
    <source>
        <dbReference type="ARBA" id="ARBA00007998"/>
    </source>
</evidence>
<evidence type="ECO:0000256" key="8">
    <source>
        <dbReference type="SAM" id="Phobius"/>
    </source>
</evidence>
<accession>A0ABU9XHK5</accession>
<gene>
    <name evidence="9" type="ORF">ABC228_11255</name>
</gene>
<keyword evidence="4" id="KW-0309">Germination</keyword>
<sequence length="371" mass="42785">MEINQTIKPNLQIRAFYLFFIIASIQIGVGIIGAPRFIYMESERDSWIAIIIAFFYICIVAWVMLLTLRQYQNADFFGIHVDIFGKWIGKFFGTVLIIYLGASFLSILLTYIEVVQIFLYHTLPNLLLTILLMIIIMYAVLGGFRVVVGVSFVFFILTFWLLIVLYDPFMRMNWFNLMPVFNSSFTELLKGAKATSYTLAGFEILLIVYPFIQNKEKAKLPVFLGLAFSSLVLLIITIISIGYFSPVGLKGVDWALLILVKSASFTFIERLDYIVIVVWMMVIIPNLALIMWSMTYGLKRLYKVPQRFTLYTITIIVLIAVNFFQYDYQISNLTDLVARIGFWIIYVYPFILLPIVLIKKRIQKSKSGDAS</sequence>
<dbReference type="EMBL" id="JBDIML010000003">
    <property type="protein sequence ID" value="MEN2767769.1"/>
    <property type="molecule type" value="Genomic_DNA"/>
</dbReference>
<dbReference type="RefSeq" id="WP_345825236.1">
    <property type="nucleotide sequence ID" value="NZ_JBDIML010000003.1"/>
</dbReference>
<feature type="transmembrane region" description="Helical" evidence="8">
    <location>
        <begin position="308"/>
        <end position="328"/>
    </location>
</feature>
<feature type="transmembrane region" description="Helical" evidence="8">
    <location>
        <begin position="340"/>
        <end position="358"/>
    </location>
</feature>
<feature type="transmembrane region" description="Helical" evidence="8">
    <location>
        <begin position="15"/>
        <end position="34"/>
    </location>
</feature>
<dbReference type="NCBIfam" id="TIGR00912">
    <property type="entry name" value="2A0309"/>
    <property type="match status" value="1"/>
</dbReference>
<feature type="transmembrane region" description="Helical" evidence="8">
    <location>
        <begin position="87"/>
        <end position="112"/>
    </location>
</feature>
<name>A0ABU9XHK5_9BACI</name>
<evidence type="ECO:0000256" key="4">
    <source>
        <dbReference type="ARBA" id="ARBA00022544"/>
    </source>
</evidence>
<proteinExistence type="inferred from homology"/>
<evidence type="ECO:0000256" key="7">
    <source>
        <dbReference type="ARBA" id="ARBA00023136"/>
    </source>
</evidence>
<evidence type="ECO:0000256" key="1">
    <source>
        <dbReference type="ARBA" id="ARBA00004141"/>
    </source>
</evidence>
<keyword evidence="7 8" id="KW-0472">Membrane</keyword>
<feature type="transmembrane region" description="Helical" evidence="8">
    <location>
        <begin position="224"/>
        <end position="244"/>
    </location>
</feature>
<comment type="similarity">
    <text evidence="2">Belongs to the amino acid-polyamine-organocation (APC) superfamily. Spore germination protein (SGP) (TC 2.A.3.9) family.</text>
</comment>
<dbReference type="Proteomes" id="UP001444625">
    <property type="component" value="Unassembled WGS sequence"/>
</dbReference>
<comment type="caution">
    <text evidence="9">The sequence shown here is derived from an EMBL/GenBank/DDBJ whole genome shotgun (WGS) entry which is preliminary data.</text>
</comment>
<keyword evidence="3" id="KW-0813">Transport</keyword>
<evidence type="ECO:0000313" key="10">
    <source>
        <dbReference type="Proteomes" id="UP001444625"/>
    </source>
</evidence>
<protein>
    <submittedName>
        <fullName evidence="9">GerAB/ArcD/ProY family transporter</fullName>
    </submittedName>
</protein>
<evidence type="ECO:0000313" key="9">
    <source>
        <dbReference type="EMBL" id="MEN2767769.1"/>
    </source>
</evidence>
<comment type="subcellular location">
    <subcellularLocation>
        <location evidence="1">Membrane</location>
        <topology evidence="1">Multi-pass membrane protein</topology>
    </subcellularLocation>
</comment>
<evidence type="ECO:0000256" key="6">
    <source>
        <dbReference type="ARBA" id="ARBA00022989"/>
    </source>
</evidence>